<name>A0A377BDT2_ECOLX</name>
<evidence type="ECO:0000313" key="3">
    <source>
        <dbReference type="Proteomes" id="UP000254255"/>
    </source>
</evidence>
<proteinExistence type="predicted"/>
<evidence type="ECO:0000313" key="2">
    <source>
        <dbReference type="EMBL" id="STL60475.1"/>
    </source>
</evidence>
<evidence type="ECO:0000256" key="1">
    <source>
        <dbReference type="SAM" id="MobiDB-lite"/>
    </source>
</evidence>
<feature type="compositionally biased region" description="Low complexity" evidence="1">
    <location>
        <begin position="110"/>
        <end position="119"/>
    </location>
</feature>
<dbReference type="EMBL" id="UGET01000002">
    <property type="protein sequence ID" value="STL60475.1"/>
    <property type="molecule type" value="Genomic_DNA"/>
</dbReference>
<accession>A0A377BDT2</accession>
<reference evidence="2 3" key="1">
    <citation type="submission" date="2018-06" db="EMBL/GenBank/DDBJ databases">
        <authorList>
            <consortium name="Pathogen Informatics"/>
            <person name="Doyle S."/>
        </authorList>
    </citation>
    <scope>NUCLEOTIDE SEQUENCE [LARGE SCALE GENOMIC DNA]</scope>
    <source>
        <strain evidence="2 3">NCTC13148</strain>
    </source>
</reference>
<dbReference type="Proteomes" id="UP000254255">
    <property type="component" value="Unassembled WGS sequence"/>
</dbReference>
<feature type="region of interest" description="Disordered" evidence="1">
    <location>
        <begin position="92"/>
        <end position="119"/>
    </location>
</feature>
<sequence>MQVDDFVGDGGHALDGERHQGRVTPLRLELRQVGGRHLAALAGDLEQPVLVNQPLDAGGQVERLPRLEAFDVFQHVPRVRFDRGLPQPGQHVVLPLSRRLSRSSRRRRCTSVSGSAKAS</sequence>
<protein>
    <submittedName>
        <fullName evidence="2">Uncharacterized protein</fullName>
    </submittedName>
</protein>
<feature type="compositionally biased region" description="Basic residues" evidence="1">
    <location>
        <begin position="99"/>
        <end position="109"/>
    </location>
</feature>
<organism evidence="2 3">
    <name type="scientific">Escherichia coli</name>
    <dbReference type="NCBI Taxonomy" id="562"/>
    <lineage>
        <taxon>Bacteria</taxon>
        <taxon>Pseudomonadati</taxon>
        <taxon>Pseudomonadota</taxon>
        <taxon>Gammaproteobacteria</taxon>
        <taxon>Enterobacterales</taxon>
        <taxon>Enterobacteriaceae</taxon>
        <taxon>Escherichia</taxon>
    </lineage>
</organism>
<dbReference type="AlphaFoldDB" id="A0A377BDT2"/>
<feature type="region of interest" description="Disordered" evidence="1">
    <location>
        <begin position="1"/>
        <end position="20"/>
    </location>
</feature>
<gene>
    <name evidence="2" type="ORF">NCTC13148_00137</name>
</gene>